<accession>A0A0E0V092</accession>
<dbReference type="Proteomes" id="UP000000486">
    <property type="component" value="Chromosome"/>
</dbReference>
<evidence type="ECO:0000313" key="2">
    <source>
        <dbReference type="Proteomes" id="UP000000486"/>
    </source>
</evidence>
<dbReference type="RefSeq" id="WP_003769943.1">
    <property type="nucleotide sequence ID" value="NC_017537.1"/>
</dbReference>
<dbReference type="InterPro" id="IPR018923">
    <property type="entry name" value="Phage_TAC_8"/>
</dbReference>
<gene>
    <name evidence="1" type="ordered locus">LMM7_2655</name>
</gene>
<sequence>MAQNNVINIQLEESYQEFQLGTELFKVGLGDEMRRKWIEADEKYKKKLEKLNKYNIDNTDEMSSEDYFALEEDVKEALTEAYAVLLDDEEAFAKCYKQCKDILKMYQVYDQVAESIVGSVEKQQNEIQKKYQAKMTKKAK</sequence>
<evidence type="ECO:0000313" key="1">
    <source>
        <dbReference type="EMBL" id="AEH93660.1"/>
    </source>
</evidence>
<proteinExistence type="predicted"/>
<dbReference type="AlphaFoldDB" id="A0A0E0V092"/>
<reference evidence="1 2" key="1">
    <citation type="journal article" date="2011" name="J. Bacteriol.">
        <title>Genome sequence of the nonpathogenic Listeria monocytogenes serovar 4a strain M7.</title>
        <authorList>
            <person name="Chen J."/>
            <person name="Xia Y."/>
            <person name="Cheng C."/>
            <person name="Fang C."/>
            <person name="Shan Y."/>
            <person name="Jin G."/>
            <person name="Fang W."/>
        </authorList>
    </citation>
    <scope>NUCLEOTIDE SEQUENCE [LARGE SCALE GENOMIC DNA]</scope>
    <source>
        <strain evidence="1 2">M7</strain>
    </source>
</reference>
<dbReference type="EMBL" id="CP002816">
    <property type="protein sequence ID" value="AEH93660.1"/>
    <property type="molecule type" value="Genomic_DNA"/>
</dbReference>
<dbReference type="PATRIC" id="fig|1030009.3.peg.2645"/>
<name>A0A0E0V092_LISMM</name>
<dbReference type="KEGG" id="lmq:LMM7_2655"/>
<organism evidence="1 2">
    <name type="scientific">Listeria monocytogenes serotype 4a (strain M7)</name>
    <dbReference type="NCBI Taxonomy" id="1030009"/>
    <lineage>
        <taxon>Bacteria</taxon>
        <taxon>Bacillati</taxon>
        <taxon>Bacillota</taxon>
        <taxon>Bacilli</taxon>
        <taxon>Bacillales</taxon>
        <taxon>Listeriaceae</taxon>
        <taxon>Listeria</taxon>
    </lineage>
</organism>
<dbReference type="HOGENOM" id="CLU_1832723_0_0_9"/>
<protein>
    <submittedName>
        <fullName evidence="1">Putative gp14</fullName>
    </submittedName>
</protein>
<dbReference type="Pfam" id="PF10666">
    <property type="entry name" value="Phage_TAC_8"/>
    <property type="match status" value="1"/>
</dbReference>